<evidence type="ECO:0000313" key="3">
    <source>
        <dbReference type="Proteomes" id="UP000236343"/>
    </source>
</evidence>
<reference evidence="2 3" key="1">
    <citation type="journal article" date="2016" name="Nat. Commun.">
        <title>Local admixture of amplified and diversified secreted pathogenesis determinants shapes mosaic Toxoplasma gondii genomes.</title>
        <authorList>
            <person name="Lorenzi H."/>
            <person name="Khan A."/>
            <person name="Behnke M.S."/>
            <person name="Namasivayam S."/>
            <person name="Swapna L.S."/>
            <person name="Hadjithomas M."/>
            <person name="Karamycheva S."/>
            <person name="Pinney D."/>
            <person name="Brunk B.P."/>
            <person name="Ajioka J.W."/>
            <person name="Ajzenberg D."/>
            <person name="Boothroyd J.C."/>
            <person name="Boyle J.P."/>
            <person name="Darde M.L."/>
            <person name="Diaz-Miranda M.A."/>
            <person name="Dubey J.P."/>
            <person name="Fritz H.M."/>
            <person name="Gennari S.M."/>
            <person name="Gregory B.D."/>
            <person name="Kim K."/>
            <person name="Saeij J.P."/>
            <person name="Su C."/>
            <person name="White M.W."/>
            <person name="Zhu X.Q."/>
            <person name="Howe D.K."/>
            <person name="Rosenthal B.M."/>
            <person name="Grigg M.E."/>
            <person name="Parkinson J."/>
            <person name="Liu L."/>
            <person name="Kissinger J.C."/>
            <person name="Roos D.S."/>
            <person name="Sibley L.D."/>
        </authorList>
    </citation>
    <scope>NUCLEOTIDE SEQUENCE [LARGE SCALE GENOMIC DNA]</scope>
    <source>
        <strain evidence="2 3">COUG</strain>
    </source>
</reference>
<comment type="caution">
    <text evidence="2">The sequence shown here is derived from an EMBL/GenBank/DDBJ whole genome shotgun (WGS) entry which is preliminary data.</text>
</comment>
<gene>
    <name evidence="2" type="ORF">TGCOUG_278490</name>
</gene>
<evidence type="ECO:0000313" key="2">
    <source>
        <dbReference type="EMBL" id="PIL97258.1"/>
    </source>
</evidence>
<dbReference type="Proteomes" id="UP000236343">
    <property type="component" value="Unassembled WGS sequence"/>
</dbReference>
<dbReference type="EMBL" id="AGQR02003250">
    <property type="protein sequence ID" value="PIL97258.1"/>
    <property type="molecule type" value="Genomic_DNA"/>
</dbReference>
<protein>
    <submittedName>
        <fullName evidence="2">Zn-finger, RING domain containing protein</fullName>
    </submittedName>
</protein>
<name>A0A2G8XRF1_TOXGO</name>
<dbReference type="AlphaFoldDB" id="A0A2G8XRF1"/>
<accession>A0A2G8XRF1</accession>
<proteinExistence type="predicted"/>
<feature type="signal peptide" evidence="1">
    <location>
        <begin position="1"/>
        <end position="19"/>
    </location>
</feature>
<keyword evidence="1" id="KW-0732">Signal</keyword>
<organism evidence="2 3">
    <name type="scientific">Toxoplasma gondii COUG</name>
    <dbReference type="NCBI Taxonomy" id="1074873"/>
    <lineage>
        <taxon>Eukaryota</taxon>
        <taxon>Sar</taxon>
        <taxon>Alveolata</taxon>
        <taxon>Apicomplexa</taxon>
        <taxon>Conoidasida</taxon>
        <taxon>Coccidia</taxon>
        <taxon>Eucoccidiorida</taxon>
        <taxon>Eimeriorina</taxon>
        <taxon>Sarcocystidae</taxon>
        <taxon>Toxoplasma</taxon>
    </lineage>
</organism>
<evidence type="ECO:0000256" key="1">
    <source>
        <dbReference type="SAM" id="SignalP"/>
    </source>
</evidence>
<sequence>MRLYLSVLSLSSFAAPAQECIEKYVLNKKGGFYGDKVITKQDIIPLVPGGTGYSSHNTVEGVVCLTIFTSERLRQDAPLVSSGGPRAAACLCQSL</sequence>
<feature type="chain" id="PRO_5013728685" evidence="1">
    <location>
        <begin position="20"/>
        <end position="95"/>
    </location>
</feature>
<dbReference type="VEuPathDB" id="ToxoDB:TGCOUG_278490"/>